<dbReference type="Proteomes" id="UP000579281">
    <property type="component" value="Unassembled WGS sequence"/>
</dbReference>
<organism evidence="1 2">
    <name type="scientific">Anaerosolibacter carboniphilus</name>
    <dbReference type="NCBI Taxonomy" id="1417629"/>
    <lineage>
        <taxon>Bacteria</taxon>
        <taxon>Bacillati</taxon>
        <taxon>Bacillota</taxon>
        <taxon>Clostridia</taxon>
        <taxon>Peptostreptococcales</taxon>
        <taxon>Thermotaleaceae</taxon>
        <taxon>Anaerosolibacter</taxon>
    </lineage>
</organism>
<gene>
    <name evidence="1" type="ORF">HNQ80_004351</name>
</gene>
<evidence type="ECO:0000313" key="2">
    <source>
        <dbReference type="Proteomes" id="UP000579281"/>
    </source>
</evidence>
<dbReference type="AlphaFoldDB" id="A0A841KXN4"/>
<dbReference type="Pfam" id="PF04245">
    <property type="entry name" value="NA37"/>
    <property type="match status" value="1"/>
</dbReference>
<dbReference type="RefSeq" id="WP_184312700.1">
    <property type="nucleotide sequence ID" value="NZ_JACHEN010000034.1"/>
</dbReference>
<keyword evidence="2" id="KW-1185">Reference proteome</keyword>
<dbReference type="EMBL" id="JACHEN010000034">
    <property type="protein sequence ID" value="MBB6218211.1"/>
    <property type="molecule type" value="Genomic_DNA"/>
</dbReference>
<dbReference type="GO" id="GO:0009295">
    <property type="term" value="C:nucleoid"/>
    <property type="evidence" value="ECO:0007669"/>
    <property type="project" value="InterPro"/>
</dbReference>
<protein>
    <submittedName>
        <fullName evidence="1">Nucleoid-associated protein YejK</fullName>
    </submittedName>
</protein>
<dbReference type="InterPro" id="IPR007358">
    <property type="entry name" value="Nucleoid_associated_NdpA"/>
</dbReference>
<comment type="caution">
    <text evidence="1">The sequence shown here is derived from an EMBL/GenBank/DDBJ whole genome shotgun (WGS) entry which is preliminary data.</text>
</comment>
<evidence type="ECO:0000313" key="1">
    <source>
        <dbReference type="EMBL" id="MBB6218211.1"/>
    </source>
</evidence>
<proteinExistence type="predicted"/>
<sequence>MRDIDSVVIKKAILHVLDRNADGPILTDYEQEIDEDIHEFLERHIVKSLNCEDNRTAKFKGGDTAVREAVSEIMEKGNFIEASQRIAERLFKSMKTSNLVSSGDLVICFYTAHEKEYIAILKLDYRTSYIHNVTFQDDKLKNEILPQHIGLPGTGQKLQQCAFIKAVDEDADFDLIVLDNMAYADEDAALYFTHTFLNCEVLVDDREKTRAFRNITEKWTRKNLKEDFEKAQEVREEMATALKHSAEIDIEKFTQNVFGTDIDMAQNFIQHFFKEGLNADRFEIDKRYVEKKMKRKTMKTDTGIEIKGDYEDFEDRMKFEIKRNGDGTVDLVIKNVRSLMEK</sequence>
<accession>A0A841KXN4</accession>
<reference evidence="1 2" key="1">
    <citation type="submission" date="2020-08" db="EMBL/GenBank/DDBJ databases">
        <title>Genomic Encyclopedia of Type Strains, Phase IV (KMG-IV): sequencing the most valuable type-strain genomes for metagenomic binning, comparative biology and taxonomic classification.</title>
        <authorList>
            <person name="Goeker M."/>
        </authorList>
    </citation>
    <scope>NUCLEOTIDE SEQUENCE [LARGE SCALE GENOMIC DNA]</scope>
    <source>
        <strain evidence="1 2">DSM 103526</strain>
    </source>
</reference>
<name>A0A841KXN4_9FIRM</name>